<accession>A0A6J5LN83</accession>
<dbReference type="EMBL" id="LR796249">
    <property type="protein sequence ID" value="CAB4131633.1"/>
    <property type="molecule type" value="Genomic_DNA"/>
</dbReference>
<protein>
    <submittedName>
        <fullName evidence="3">Uncharacterized protein</fullName>
    </submittedName>
</protein>
<sequence length="193" mass="21427">MAEFVPTYVIHNQFRAQSSHAQRSIAAKPFSAIEWVAGRRVISKRPIRLTEKEFKANEKEILAKVREGRLAVTCPDVSFIDSRPDGRLFTTHLNRPITEEDVASLVAPLKEWLNTHTNTSGEGPTAPPVKAVIAPEVITEETVVAPVVEEVTVKLEVSSDEVMAATSPDVDENSMLTLDQPRKKRRNKGEFNG</sequence>
<evidence type="ECO:0000256" key="1">
    <source>
        <dbReference type="SAM" id="MobiDB-lite"/>
    </source>
</evidence>
<name>A0A6J5LN83_9CAUD</name>
<reference evidence="3" key="1">
    <citation type="submission" date="2020-04" db="EMBL/GenBank/DDBJ databases">
        <authorList>
            <person name="Chiriac C."/>
            <person name="Salcher M."/>
            <person name="Ghai R."/>
            <person name="Kavagutti S V."/>
        </authorList>
    </citation>
    <scope>NUCLEOTIDE SEQUENCE</scope>
</reference>
<proteinExistence type="predicted"/>
<gene>
    <name evidence="2" type="ORF">UFOVP127_190</name>
    <name evidence="3" type="ORF">UFOVP276_53</name>
</gene>
<evidence type="ECO:0000313" key="2">
    <source>
        <dbReference type="EMBL" id="CAB4131633.1"/>
    </source>
</evidence>
<organism evidence="3">
    <name type="scientific">uncultured Caudovirales phage</name>
    <dbReference type="NCBI Taxonomy" id="2100421"/>
    <lineage>
        <taxon>Viruses</taxon>
        <taxon>Duplodnaviria</taxon>
        <taxon>Heunggongvirae</taxon>
        <taxon>Uroviricota</taxon>
        <taxon>Caudoviricetes</taxon>
        <taxon>Peduoviridae</taxon>
        <taxon>Maltschvirus</taxon>
        <taxon>Maltschvirus maltsch</taxon>
    </lineage>
</organism>
<dbReference type="EMBL" id="LR796294">
    <property type="protein sequence ID" value="CAB4135042.1"/>
    <property type="molecule type" value="Genomic_DNA"/>
</dbReference>
<evidence type="ECO:0000313" key="3">
    <source>
        <dbReference type="EMBL" id="CAB4135042.1"/>
    </source>
</evidence>
<feature type="region of interest" description="Disordered" evidence="1">
    <location>
        <begin position="162"/>
        <end position="193"/>
    </location>
</feature>